<organism evidence="2 3">
    <name type="scientific">Halonotius roseus</name>
    <dbReference type="NCBI Taxonomy" id="2511997"/>
    <lineage>
        <taxon>Archaea</taxon>
        <taxon>Methanobacteriati</taxon>
        <taxon>Methanobacteriota</taxon>
        <taxon>Stenosarchaea group</taxon>
        <taxon>Halobacteria</taxon>
        <taxon>Halobacteriales</taxon>
        <taxon>Haloferacaceae</taxon>
        <taxon>Halonotius</taxon>
    </lineage>
</organism>
<dbReference type="OrthoDB" id="346493at2157"/>
<protein>
    <recommendedName>
        <fullName evidence="4">HK97 gp10 family phage protein</fullName>
    </recommendedName>
</protein>
<dbReference type="RefSeq" id="WP_142442507.1">
    <property type="nucleotide sequence ID" value="NZ_SESI01000001.1"/>
</dbReference>
<dbReference type="AlphaFoldDB" id="A0A544QQY4"/>
<evidence type="ECO:0008006" key="4">
    <source>
        <dbReference type="Google" id="ProtNLM"/>
    </source>
</evidence>
<reference evidence="2 3" key="1">
    <citation type="submission" date="2019-02" db="EMBL/GenBank/DDBJ databases">
        <title>Halonotius sp. a new haloqrchaeon isolated from saline water.</title>
        <authorList>
            <person name="Duran-Viseras A."/>
            <person name="Sanchez-Porro C."/>
            <person name="Ventosa A."/>
        </authorList>
    </citation>
    <scope>NUCLEOTIDE SEQUENCE [LARGE SCALE GENOMIC DNA]</scope>
    <source>
        <strain evidence="2 3">F9-27</strain>
    </source>
</reference>
<feature type="region of interest" description="Disordered" evidence="1">
    <location>
        <begin position="78"/>
        <end position="105"/>
    </location>
</feature>
<gene>
    <name evidence="2" type="ORF">EWF95_02650</name>
</gene>
<dbReference type="EMBL" id="SESI01000001">
    <property type="protein sequence ID" value="TQQ81854.1"/>
    <property type="molecule type" value="Genomic_DNA"/>
</dbReference>
<sequence length="126" mass="13858">MRFSVDVDSKAVAEQIEDRIEAGISDAQDEIARGIEDTAQRHIRTEGAVFRYQLIEGFETATLNFGSKNVLSVRNVAPHAPAQERGVSGTETKRDTPYSYTDTKPPVEDLVPWVKAHLVGTGFAPD</sequence>
<dbReference type="Proteomes" id="UP000315385">
    <property type="component" value="Unassembled WGS sequence"/>
</dbReference>
<name>A0A544QQY4_9EURY</name>
<accession>A0A544QQY4</accession>
<proteinExistence type="predicted"/>
<keyword evidence="3" id="KW-1185">Reference proteome</keyword>
<evidence type="ECO:0000256" key="1">
    <source>
        <dbReference type="SAM" id="MobiDB-lite"/>
    </source>
</evidence>
<evidence type="ECO:0000313" key="2">
    <source>
        <dbReference type="EMBL" id="TQQ81854.1"/>
    </source>
</evidence>
<comment type="caution">
    <text evidence="2">The sequence shown here is derived from an EMBL/GenBank/DDBJ whole genome shotgun (WGS) entry which is preliminary data.</text>
</comment>
<evidence type="ECO:0000313" key="3">
    <source>
        <dbReference type="Proteomes" id="UP000315385"/>
    </source>
</evidence>